<evidence type="ECO:0000256" key="1">
    <source>
        <dbReference type="SAM" id="MobiDB-lite"/>
    </source>
</evidence>
<protein>
    <submittedName>
        <fullName evidence="2">Uncharacterized protein</fullName>
    </submittedName>
</protein>
<comment type="caution">
    <text evidence="2">The sequence shown here is derived from an EMBL/GenBank/DDBJ whole genome shotgun (WGS) entry which is preliminary data.</text>
</comment>
<dbReference type="Proteomes" id="UP000235145">
    <property type="component" value="Unassembled WGS sequence"/>
</dbReference>
<feature type="region of interest" description="Disordered" evidence="1">
    <location>
        <begin position="1"/>
        <end position="70"/>
    </location>
</feature>
<dbReference type="EMBL" id="NBSK02000005">
    <property type="protein sequence ID" value="KAJ0204805.1"/>
    <property type="molecule type" value="Genomic_DNA"/>
</dbReference>
<feature type="compositionally biased region" description="Polar residues" evidence="1">
    <location>
        <begin position="57"/>
        <end position="70"/>
    </location>
</feature>
<accession>A0A9R1X8G8</accession>
<reference evidence="2 3" key="1">
    <citation type="journal article" date="2017" name="Nat. Commun.">
        <title>Genome assembly with in vitro proximity ligation data and whole-genome triplication in lettuce.</title>
        <authorList>
            <person name="Reyes-Chin-Wo S."/>
            <person name="Wang Z."/>
            <person name="Yang X."/>
            <person name="Kozik A."/>
            <person name="Arikit S."/>
            <person name="Song C."/>
            <person name="Xia L."/>
            <person name="Froenicke L."/>
            <person name="Lavelle D.O."/>
            <person name="Truco M.J."/>
            <person name="Xia R."/>
            <person name="Zhu S."/>
            <person name="Xu C."/>
            <person name="Xu H."/>
            <person name="Xu X."/>
            <person name="Cox K."/>
            <person name="Korf I."/>
            <person name="Meyers B.C."/>
            <person name="Michelmore R.W."/>
        </authorList>
    </citation>
    <scope>NUCLEOTIDE SEQUENCE [LARGE SCALE GENOMIC DNA]</scope>
    <source>
        <strain evidence="3">cv. Salinas</strain>
        <tissue evidence="2">Seedlings</tissue>
    </source>
</reference>
<keyword evidence="3" id="KW-1185">Reference proteome</keyword>
<organism evidence="2 3">
    <name type="scientific">Lactuca sativa</name>
    <name type="common">Garden lettuce</name>
    <dbReference type="NCBI Taxonomy" id="4236"/>
    <lineage>
        <taxon>Eukaryota</taxon>
        <taxon>Viridiplantae</taxon>
        <taxon>Streptophyta</taxon>
        <taxon>Embryophyta</taxon>
        <taxon>Tracheophyta</taxon>
        <taxon>Spermatophyta</taxon>
        <taxon>Magnoliopsida</taxon>
        <taxon>eudicotyledons</taxon>
        <taxon>Gunneridae</taxon>
        <taxon>Pentapetalae</taxon>
        <taxon>asterids</taxon>
        <taxon>campanulids</taxon>
        <taxon>Asterales</taxon>
        <taxon>Asteraceae</taxon>
        <taxon>Cichorioideae</taxon>
        <taxon>Cichorieae</taxon>
        <taxon>Lactucinae</taxon>
        <taxon>Lactuca</taxon>
    </lineage>
</organism>
<feature type="compositionally biased region" description="Polar residues" evidence="1">
    <location>
        <begin position="1"/>
        <end position="11"/>
    </location>
</feature>
<evidence type="ECO:0000313" key="3">
    <source>
        <dbReference type="Proteomes" id="UP000235145"/>
    </source>
</evidence>
<dbReference type="AlphaFoldDB" id="A0A9R1X8G8"/>
<proteinExistence type="predicted"/>
<evidence type="ECO:0000313" key="2">
    <source>
        <dbReference type="EMBL" id="KAJ0204805.1"/>
    </source>
</evidence>
<sequence length="134" mass="14629">MAHSGSTTGSNKRARTSESDVGFGLDLNDDFDATEGEGPPNVQLRRPPGRDKARKGASSSGKAPATSDSELATSIDKALVFLEKKYESSEAANCQKIALTYLQILNTKPQPDLDPENLTTFLKIQRQVREKYEL</sequence>
<name>A0A9R1X8G8_LACSA</name>
<gene>
    <name evidence="2" type="ORF">LSAT_V11C500272170</name>
</gene>